<organism evidence="2 3">
    <name type="scientific">Plantibacter cousiniae</name>
    <name type="common">nom. nud.</name>
    <dbReference type="NCBI Taxonomy" id="199709"/>
    <lineage>
        <taxon>Bacteria</taxon>
        <taxon>Bacillati</taxon>
        <taxon>Actinomycetota</taxon>
        <taxon>Actinomycetes</taxon>
        <taxon>Micrococcales</taxon>
        <taxon>Microbacteriaceae</taxon>
        <taxon>Plantibacter</taxon>
    </lineage>
</organism>
<gene>
    <name evidence="2" type="ORF">SAMN06295973_0522</name>
</gene>
<evidence type="ECO:0000313" key="2">
    <source>
        <dbReference type="EMBL" id="SKC39576.1"/>
    </source>
</evidence>
<dbReference type="Gene3D" id="1.10.260.40">
    <property type="entry name" value="lambda repressor-like DNA-binding domains"/>
    <property type="match status" value="1"/>
</dbReference>
<dbReference type="InterPro" id="IPR010982">
    <property type="entry name" value="Lambda_DNA-bd_dom_sf"/>
</dbReference>
<feature type="domain" description="HTH cro/C1-type" evidence="1">
    <location>
        <begin position="33"/>
        <end position="82"/>
    </location>
</feature>
<dbReference type="PROSITE" id="PS50943">
    <property type="entry name" value="HTH_CROC1"/>
    <property type="match status" value="1"/>
</dbReference>
<accession>A0ABY1LGZ6</accession>
<dbReference type="InterPro" id="IPR001387">
    <property type="entry name" value="Cro/C1-type_HTH"/>
</dbReference>
<dbReference type="EMBL" id="FUZO01000001">
    <property type="protein sequence ID" value="SKC39576.1"/>
    <property type="molecule type" value="Genomic_DNA"/>
</dbReference>
<dbReference type="CDD" id="cd00093">
    <property type="entry name" value="HTH_XRE"/>
    <property type="match status" value="1"/>
</dbReference>
<keyword evidence="3" id="KW-1185">Reference proteome</keyword>
<sequence>MGWGSARAKLGRDPERVAAARHAAEAEVLAYQLVTLRKEADLTQTELSKTMGVSQRRVSAIEHGQLESFELDTIRKYVAALGDQVRVVADLGDRSVTLAS</sequence>
<reference evidence="2 3" key="1">
    <citation type="submission" date="2017-02" db="EMBL/GenBank/DDBJ databases">
        <authorList>
            <person name="Varghese N."/>
            <person name="Submissions S."/>
        </authorList>
    </citation>
    <scope>NUCLEOTIDE SEQUENCE [LARGE SCALE GENOMIC DNA]</scope>
    <source>
        <strain evidence="2 3">VKM Ac-1787</strain>
    </source>
</reference>
<name>A0ABY1LGZ6_9MICO</name>
<dbReference type="Proteomes" id="UP000190827">
    <property type="component" value="Unassembled WGS sequence"/>
</dbReference>
<proteinExistence type="predicted"/>
<comment type="caution">
    <text evidence="2">The sequence shown here is derived from an EMBL/GenBank/DDBJ whole genome shotgun (WGS) entry which is preliminary data.</text>
</comment>
<evidence type="ECO:0000259" key="1">
    <source>
        <dbReference type="PROSITE" id="PS50943"/>
    </source>
</evidence>
<protein>
    <submittedName>
        <fullName evidence="2">Helix-turn-helix domain-containing protein</fullName>
    </submittedName>
</protein>
<dbReference type="SUPFAM" id="SSF47413">
    <property type="entry name" value="lambda repressor-like DNA-binding domains"/>
    <property type="match status" value="1"/>
</dbReference>
<dbReference type="SMART" id="SM00530">
    <property type="entry name" value="HTH_XRE"/>
    <property type="match status" value="1"/>
</dbReference>
<evidence type="ECO:0000313" key="3">
    <source>
        <dbReference type="Proteomes" id="UP000190827"/>
    </source>
</evidence>
<dbReference type="Pfam" id="PF01381">
    <property type="entry name" value="HTH_3"/>
    <property type="match status" value="1"/>
</dbReference>